<dbReference type="GO" id="GO:0005886">
    <property type="term" value="C:plasma membrane"/>
    <property type="evidence" value="ECO:0007669"/>
    <property type="project" value="UniProtKB-SubCell"/>
</dbReference>
<keyword evidence="16" id="KW-1185">Reference proteome</keyword>
<evidence type="ECO:0000256" key="7">
    <source>
        <dbReference type="ARBA" id="ARBA00022741"/>
    </source>
</evidence>
<accession>A0A949U3J5</accession>
<dbReference type="Pfam" id="PF02518">
    <property type="entry name" value="HATPase_c"/>
    <property type="match status" value="1"/>
</dbReference>
<keyword evidence="8" id="KW-0418">Kinase</keyword>
<dbReference type="InterPro" id="IPR003660">
    <property type="entry name" value="HAMP_dom"/>
</dbReference>
<evidence type="ECO:0000259" key="13">
    <source>
        <dbReference type="PROSITE" id="PS50109"/>
    </source>
</evidence>
<dbReference type="InterPro" id="IPR050398">
    <property type="entry name" value="HssS/ArlS-like"/>
</dbReference>
<dbReference type="EMBL" id="JAEEGC010000210">
    <property type="protein sequence ID" value="MBV7276820.1"/>
    <property type="molecule type" value="Genomic_DNA"/>
</dbReference>
<dbReference type="CDD" id="cd00075">
    <property type="entry name" value="HATPase"/>
    <property type="match status" value="1"/>
</dbReference>
<feature type="domain" description="Histidine kinase" evidence="13">
    <location>
        <begin position="170"/>
        <end position="383"/>
    </location>
</feature>
<reference evidence="15" key="1">
    <citation type="submission" date="2020-12" db="EMBL/GenBank/DDBJ databases">
        <title>Clostridium thailandense sp. nov., a novel acetogenic bacterium isolated from peat land soil in Thailand.</title>
        <authorList>
            <person name="Chaikitkaew S."/>
            <person name="Birkeland N.K."/>
        </authorList>
    </citation>
    <scope>NUCLEOTIDE SEQUENCE</scope>
    <source>
        <strain evidence="15">PL3</strain>
    </source>
</reference>
<feature type="transmembrane region" description="Helical" evidence="12">
    <location>
        <begin position="12"/>
        <end position="34"/>
    </location>
</feature>
<comment type="catalytic activity">
    <reaction evidence="1">
        <text>ATP + protein L-histidine = ADP + protein N-phospho-L-histidine.</text>
        <dbReference type="EC" id="2.7.13.3"/>
    </reaction>
</comment>
<dbReference type="AlphaFoldDB" id="A0A949U3J5"/>
<keyword evidence="10" id="KW-0902">Two-component regulatory system</keyword>
<proteinExistence type="predicted"/>
<evidence type="ECO:0000256" key="9">
    <source>
        <dbReference type="ARBA" id="ARBA00022840"/>
    </source>
</evidence>
<dbReference type="PROSITE" id="PS50885">
    <property type="entry name" value="HAMP"/>
    <property type="match status" value="1"/>
</dbReference>
<dbReference type="RefSeq" id="WP_218323900.1">
    <property type="nucleotide sequence ID" value="NZ_JAEEGC010000210.1"/>
</dbReference>
<dbReference type="PANTHER" id="PTHR45528:SF1">
    <property type="entry name" value="SENSOR HISTIDINE KINASE CPXA"/>
    <property type="match status" value="1"/>
</dbReference>
<keyword evidence="11 12" id="KW-0472">Membrane</keyword>
<keyword evidence="5" id="KW-0597">Phosphoprotein</keyword>
<dbReference type="Proteomes" id="UP000694308">
    <property type="component" value="Unassembled WGS sequence"/>
</dbReference>
<dbReference type="Pfam" id="PF00672">
    <property type="entry name" value="HAMP"/>
    <property type="match status" value="1"/>
</dbReference>
<feature type="domain" description="HAMP" evidence="14">
    <location>
        <begin position="109"/>
        <end position="162"/>
    </location>
</feature>
<evidence type="ECO:0000256" key="4">
    <source>
        <dbReference type="ARBA" id="ARBA00022475"/>
    </source>
</evidence>
<name>A0A949U3J5_9CLOT</name>
<dbReference type="SMART" id="SM00304">
    <property type="entry name" value="HAMP"/>
    <property type="match status" value="1"/>
</dbReference>
<evidence type="ECO:0000313" key="16">
    <source>
        <dbReference type="Proteomes" id="UP000694308"/>
    </source>
</evidence>
<organism evidence="15 16">
    <name type="scientific">Clostridium thailandense</name>
    <dbReference type="NCBI Taxonomy" id="2794346"/>
    <lineage>
        <taxon>Bacteria</taxon>
        <taxon>Bacillati</taxon>
        <taxon>Bacillota</taxon>
        <taxon>Clostridia</taxon>
        <taxon>Eubacteriales</taxon>
        <taxon>Clostridiaceae</taxon>
        <taxon>Clostridium</taxon>
    </lineage>
</organism>
<dbReference type="InterPro" id="IPR005467">
    <property type="entry name" value="His_kinase_dom"/>
</dbReference>
<dbReference type="GO" id="GO:0005524">
    <property type="term" value="F:ATP binding"/>
    <property type="evidence" value="ECO:0007669"/>
    <property type="project" value="UniProtKB-KW"/>
</dbReference>
<keyword evidence="9" id="KW-0067">ATP-binding</keyword>
<dbReference type="PANTHER" id="PTHR45528">
    <property type="entry name" value="SENSOR HISTIDINE KINASE CPXA"/>
    <property type="match status" value="1"/>
</dbReference>
<evidence type="ECO:0000256" key="1">
    <source>
        <dbReference type="ARBA" id="ARBA00000085"/>
    </source>
</evidence>
<keyword evidence="6" id="KW-0808">Transferase</keyword>
<dbReference type="Pfam" id="PF00512">
    <property type="entry name" value="HisKA"/>
    <property type="match status" value="1"/>
</dbReference>
<evidence type="ECO:0000256" key="3">
    <source>
        <dbReference type="ARBA" id="ARBA00012438"/>
    </source>
</evidence>
<evidence type="ECO:0000259" key="14">
    <source>
        <dbReference type="PROSITE" id="PS50885"/>
    </source>
</evidence>
<dbReference type="EC" id="2.7.13.3" evidence="3"/>
<evidence type="ECO:0000256" key="5">
    <source>
        <dbReference type="ARBA" id="ARBA00022553"/>
    </source>
</evidence>
<keyword evidence="12" id="KW-1133">Transmembrane helix</keyword>
<keyword evidence="7" id="KW-0547">Nucleotide-binding</keyword>
<evidence type="ECO:0000256" key="12">
    <source>
        <dbReference type="SAM" id="Phobius"/>
    </source>
</evidence>
<dbReference type="InterPro" id="IPR003661">
    <property type="entry name" value="HisK_dim/P_dom"/>
</dbReference>
<dbReference type="InterPro" id="IPR003594">
    <property type="entry name" value="HATPase_dom"/>
</dbReference>
<comment type="caution">
    <text evidence="15">The sequence shown here is derived from an EMBL/GenBank/DDBJ whole genome shotgun (WGS) entry which is preliminary data.</text>
</comment>
<comment type="subcellular location">
    <subcellularLocation>
        <location evidence="2">Cell membrane</location>
        <topology evidence="2">Multi-pass membrane protein</topology>
    </subcellularLocation>
</comment>
<evidence type="ECO:0000256" key="8">
    <source>
        <dbReference type="ARBA" id="ARBA00022777"/>
    </source>
</evidence>
<protein>
    <recommendedName>
        <fullName evidence="3">histidine kinase</fullName>
        <ecNumber evidence="3">2.7.13.3</ecNumber>
    </recommendedName>
</protein>
<gene>
    <name evidence="15" type="ORF">I6U48_28520</name>
</gene>
<keyword evidence="4" id="KW-1003">Cell membrane</keyword>
<dbReference type="FunFam" id="3.30.565.10:FF:000006">
    <property type="entry name" value="Sensor histidine kinase WalK"/>
    <property type="match status" value="1"/>
</dbReference>
<evidence type="ECO:0000313" key="15">
    <source>
        <dbReference type="EMBL" id="MBV7276820.1"/>
    </source>
</evidence>
<dbReference type="CDD" id="cd00082">
    <property type="entry name" value="HisKA"/>
    <property type="match status" value="1"/>
</dbReference>
<dbReference type="GO" id="GO:0000155">
    <property type="term" value="F:phosphorelay sensor kinase activity"/>
    <property type="evidence" value="ECO:0007669"/>
    <property type="project" value="InterPro"/>
</dbReference>
<keyword evidence="12" id="KW-0812">Transmembrane</keyword>
<evidence type="ECO:0000256" key="2">
    <source>
        <dbReference type="ARBA" id="ARBA00004651"/>
    </source>
</evidence>
<feature type="transmembrane region" description="Helical" evidence="12">
    <location>
        <begin position="87"/>
        <end position="107"/>
    </location>
</feature>
<sequence>MKLLNKVSIRMRITLLTGAILFAISVLLTLSSMYNARNKFILPDEIAITKDPNTGEAELVQAEKNDVIKSKVTPSAQVLLAKKQFDIWSYIYLIIFSSIGMIATYIITGKALKPLQELNDSIINITEHNLKGRIPTYVVKDEIGSLVTSYNAMLERLNESFLRQKRFSSSVSHELKTPLSIMNAGIQVLHLDEEPTVEEYKETIEMVERNTKRLMNIVEDLFLLTNESCIDAADEIDLKKLFLQIEAELQPIYNDKNIYIDYEFGFSKIVGNKTLIYEAFFNLVENAMKYNSTNGKVEIKTLVEDNVEKIIISDSGIGIPAENINKIFEPFYRVDPSRSRKIAGAGLGLSLVKSIIEKHGWKIELESTVGVGTCFEVSRHLKRSKLS</sequence>
<evidence type="ECO:0000256" key="10">
    <source>
        <dbReference type="ARBA" id="ARBA00023012"/>
    </source>
</evidence>
<evidence type="ECO:0000256" key="6">
    <source>
        <dbReference type="ARBA" id="ARBA00022679"/>
    </source>
</evidence>
<dbReference type="CDD" id="cd06225">
    <property type="entry name" value="HAMP"/>
    <property type="match status" value="1"/>
</dbReference>
<evidence type="ECO:0000256" key="11">
    <source>
        <dbReference type="ARBA" id="ARBA00023136"/>
    </source>
</evidence>
<dbReference type="PROSITE" id="PS50109">
    <property type="entry name" value="HIS_KIN"/>
    <property type="match status" value="1"/>
</dbReference>
<dbReference type="SMART" id="SM00387">
    <property type="entry name" value="HATPase_c"/>
    <property type="match status" value="1"/>
</dbReference>
<dbReference type="SMART" id="SM00388">
    <property type="entry name" value="HisKA"/>
    <property type="match status" value="1"/>
</dbReference>